<dbReference type="InterPro" id="IPR037291">
    <property type="entry name" value="DUF4139"/>
</dbReference>
<dbReference type="Proteomes" id="UP000277580">
    <property type="component" value="Unassembled WGS sequence"/>
</dbReference>
<evidence type="ECO:0000256" key="2">
    <source>
        <dbReference type="SAM" id="MobiDB-lite"/>
    </source>
</evidence>
<dbReference type="OrthoDB" id="10068793at2759"/>
<feature type="domain" description="DUF4139" evidence="3">
    <location>
        <begin position="263"/>
        <end position="718"/>
    </location>
</feature>
<gene>
    <name evidence="5" type="ORF">P167DRAFT_572644</name>
</gene>
<dbReference type="InterPro" id="IPR025554">
    <property type="entry name" value="DUF4140"/>
</dbReference>
<feature type="region of interest" description="Disordered" evidence="2">
    <location>
        <begin position="343"/>
        <end position="408"/>
    </location>
</feature>
<organism evidence="5 6">
    <name type="scientific">Morchella conica CCBAS932</name>
    <dbReference type="NCBI Taxonomy" id="1392247"/>
    <lineage>
        <taxon>Eukaryota</taxon>
        <taxon>Fungi</taxon>
        <taxon>Dikarya</taxon>
        <taxon>Ascomycota</taxon>
        <taxon>Pezizomycotina</taxon>
        <taxon>Pezizomycetes</taxon>
        <taxon>Pezizales</taxon>
        <taxon>Morchellaceae</taxon>
        <taxon>Morchella</taxon>
    </lineage>
</organism>
<feature type="compositionally biased region" description="Acidic residues" evidence="2">
    <location>
        <begin position="468"/>
        <end position="489"/>
    </location>
</feature>
<dbReference type="InterPro" id="IPR011935">
    <property type="entry name" value="CHP02231"/>
</dbReference>
<dbReference type="Pfam" id="PF13598">
    <property type="entry name" value="DUF4139"/>
    <property type="match status" value="1"/>
</dbReference>
<dbReference type="EMBL" id="ML119119">
    <property type="protein sequence ID" value="RPB14094.1"/>
    <property type="molecule type" value="Genomic_DNA"/>
</dbReference>
<evidence type="ECO:0000256" key="1">
    <source>
        <dbReference type="SAM" id="Coils"/>
    </source>
</evidence>
<keyword evidence="6" id="KW-1185">Reference proteome</keyword>
<feature type="coiled-coil region" evidence="1">
    <location>
        <begin position="103"/>
        <end position="130"/>
    </location>
</feature>
<protein>
    <recommendedName>
        <fullName evidence="7">DUF4139 domain-containing protein</fullName>
    </recommendedName>
</protein>
<evidence type="ECO:0000259" key="3">
    <source>
        <dbReference type="Pfam" id="PF13598"/>
    </source>
</evidence>
<feature type="region of interest" description="Disordered" evidence="2">
    <location>
        <begin position="237"/>
        <end position="264"/>
    </location>
</feature>
<evidence type="ECO:0000313" key="6">
    <source>
        <dbReference type="Proteomes" id="UP000277580"/>
    </source>
</evidence>
<dbReference type="AlphaFoldDB" id="A0A3N4KU37"/>
<reference evidence="5 6" key="1">
    <citation type="journal article" date="2018" name="Nat. Ecol. Evol.">
        <title>Pezizomycetes genomes reveal the molecular basis of ectomycorrhizal truffle lifestyle.</title>
        <authorList>
            <person name="Murat C."/>
            <person name="Payen T."/>
            <person name="Noel B."/>
            <person name="Kuo A."/>
            <person name="Morin E."/>
            <person name="Chen J."/>
            <person name="Kohler A."/>
            <person name="Krizsan K."/>
            <person name="Balestrini R."/>
            <person name="Da Silva C."/>
            <person name="Montanini B."/>
            <person name="Hainaut M."/>
            <person name="Levati E."/>
            <person name="Barry K.W."/>
            <person name="Belfiori B."/>
            <person name="Cichocki N."/>
            <person name="Clum A."/>
            <person name="Dockter R.B."/>
            <person name="Fauchery L."/>
            <person name="Guy J."/>
            <person name="Iotti M."/>
            <person name="Le Tacon F."/>
            <person name="Lindquist E.A."/>
            <person name="Lipzen A."/>
            <person name="Malagnac F."/>
            <person name="Mello A."/>
            <person name="Molinier V."/>
            <person name="Miyauchi S."/>
            <person name="Poulain J."/>
            <person name="Riccioni C."/>
            <person name="Rubini A."/>
            <person name="Sitrit Y."/>
            <person name="Splivallo R."/>
            <person name="Traeger S."/>
            <person name="Wang M."/>
            <person name="Zifcakova L."/>
            <person name="Wipf D."/>
            <person name="Zambonelli A."/>
            <person name="Paolocci F."/>
            <person name="Nowrousian M."/>
            <person name="Ottonello S."/>
            <person name="Baldrian P."/>
            <person name="Spatafora J.W."/>
            <person name="Henrissat B."/>
            <person name="Nagy L.G."/>
            <person name="Aury J.M."/>
            <person name="Wincker P."/>
            <person name="Grigoriev I.V."/>
            <person name="Bonfante P."/>
            <person name="Martin F.M."/>
        </authorList>
    </citation>
    <scope>NUCLEOTIDE SEQUENCE [LARGE SCALE GENOMIC DNA]</scope>
    <source>
        <strain evidence="5 6">CCBAS932</strain>
    </source>
</reference>
<dbReference type="PANTHER" id="PTHR31005">
    <property type="entry name" value="DUF4139 DOMAIN-CONTAINING PROTEIN"/>
    <property type="match status" value="1"/>
</dbReference>
<keyword evidence="1" id="KW-0175">Coiled coil</keyword>
<evidence type="ECO:0000259" key="4">
    <source>
        <dbReference type="Pfam" id="PF13600"/>
    </source>
</evidence>
<feature type="region of interest" description="Disordered" evidence="2">
    <location>
        <begin position="435"/>
        <end position="454"/>
    </location>
</feature>
<dbReference type="STRING" id="1392247.A0A3N4KU37"/>
<proteinExistence type="predicted"/>
<evidence type="ECO:0000313" key="5">
    <source>
        <dbReference type="EMBL" id="RPB14094.1"/>
    </source>
</evidence>
<dbReference type="Pfam" id="PF13600">
    <property type="entry name" value="DUF4140"/>
    <property type="match status" value="1"/>
</dbReference>
<dbReference type="InParanoid" id="A0A3N4KU37"/>
<evidence type="ECO:0008006" key="7">
    <source>
        <dbReference type="Google" id="ProtNLM"/>
    </source>
</evidence>
<feature type="compositionally biased region" description="Acidic residues" evidence="2">
    <location>
        <begin position="394"/>
        <end position="408"/>
    </location>
</feature>
<feature type="domain" description="DUF4140" evidence="4">
    <location>
        <begin position="24"/>
        <end position="134"/>
    </location>
</feature>
<dbReference type="PANTHER" id="PTHR31005:SF8">
    <property type="entry name" value="DUF4139 DOMAIN-CONTAINING PROTEIN"/>
    <property type="match status" value="1"/>
</dbReference>
<accession>A0A3N4KU37</accession>
<sequence length="741" mass="82903">MASDLHDTINKQVFKLSKLKTRSVTLYPSRAAVVRDIENVKIKPGRNEISIIGISSKVDENTIKVEGHGTRGLITDIVVEKVAYSIYAEFDEEQFEEEKDPVSEQLKEEIAELDGKLEDVQEKLKSCTSRLAFMDQHATNMSTLSQLTSSMADNLKVYAEFRENIYLEYKAAQAMSKELKKQHDRKTLDHKIACARWLDKTKEMRAQEQEEKGNRPYNVTKVTVTVELDSLPQKTESIESYVSTGKPARASDDEPPKSKGPSLRISYVTGEAGWKPRYDIRLDSTSETALLTYRAEFTNNTGETWTDAAVTLSTSQTSFTGLEDKVPWLDSWRMNLRKDAGAGGGSLAHELYSTKEKQMKRNLKRKRGKYDSDSLPFLRATSDALKKRRRRESEEEEEEEEEGLDEEDVEYLAQPAAPQAAYLFGSGAASFGTPINVPTGPNLPPPHQSQFKRLNTGERCRRVFLDIEAEVDSEEDEDNDDDDDDDDTIDIPRKMGLALSKSESYGLTTTYDLPGARTIPHSRRARRHVIKELTLPNVKFSHVSVPKLQAAAFLKAKITNSSSISLLQGPCGLTVDGSFLGNTTVGRCAPDSTFELSLGIDEEVLISYRTPVRKMASQGMLSREQVATYERSVRVHNSKRKKIEVLLFDQVPVSEDERLKIALLAPKVREVGLMSAVSVRSTGGKELTVDRLLKKGGEIRFVVSLDKGDSVVLPVEYEARFPIGEHITEVGYADDGGYISM</sequence>
<name>A0A3N4KU37_9PEZI</name>
<feature type="region of interest" description="Disordered" evidence="2">
    <location>
        <begin position="468"/>
        <end position="490"/>
    </location>
</feature>